<dbReference type="PANTHER" id="PTHR33121:SF70">
    <property type="entry name" value="SIGNALING PROTEIN YKOW"/>
    <property type="match status" value="1"/>
</dbReference>
<dbReference type="Proteomes" id="UP000027395">
    <property type="component" value="Chromosome"/>
</dbReference>
<feature type="domain" description="GGDEF" evidence="5">
    <location>
        <begin position="197"/>
        <end position="330"/>
    </location>
</feature>
<accession>A0A073CND1</accession>
<dbReference type="PROSITE" id="PS50110">
    <property type="entry name" value="RESPONSE_REGULATORY"/>
    <property type="match status" value="1"/>
</dbReference>
<evidence type="ECO:0008006" key="8">
    <source>
        <dbReference type="Google" id="ProtNLM"/>
    </source>
</evidence>
<dbReference type="Pfam" id="PF00072">
    <property type="entry name" value="Response_reg"/>
    <property type="match status" value="1"/>
</dbReference>
<dbReference type="InterPro" id="IPR001789">
    <property type="entry name" value="Sig_transdc_resp-reg_receiver"/>
</dbReference>
<dbReference type="PANTHER" id="PTHR33121">
    <property type="entry name" value="CYCLIC DI-GMP PHOSPHODIESTERASE PDEF"/>
    <property type="match status" value="1"/>
</dbReference>
<dbReference type="Gene3D" id="3.20.20.450">
    <property type="entry name" value="EAL domain"/>
    <property type="match status" value="1"/>
</dbReference>
<dbReference type="PROSITE" id="PS50887">
    <property type="entry name" value="GGDEF"/>
    <property type="match status" value="1"/>
</dbReference>
<gene>
    <name evidence="6" type="ORF">A19Y_4629</name>
</gene>
<evidence type="ECO:0000256" key="1">
    <source>
        <dbReference type="PROSITE-ProRule" id="PRU00169"/>
    </source>
</evidence>
<dbReference type="SMART" id="SM00052">
    <property type="entry name" value="EAL"/>
    <property type="match status" value="1"/>
</dbReference>
<dbReference type="eggNOG" id="COG5001">
    <property type="taxonomic scope" value="Bacteria"/>
</dbReference>
<dbReference type="SUPFAM" id="SSF52172">
    <property type="entry name" value="CheY-like"/>
    <property type="match status" value="1"/>
</dbReference>
<dbReference type="InterPro" id="IPR011006">
    <property type="entry name" value="CheY-like_superfamily"/>
</dbReference>
<dbReference type="GO" id="GO:0071111">
    <property type="term" value="F:cyclic-guanylate-specific phosphodiesterase activity"/>
    <property type="evidence" value="ECO:0007669"/>
    <property type="project" value="InterPro"/>
</dbReference>
<dbReference type="Gene3D" id="3.30.70.270">
    <property type="match status" value="1"/>
</dbReference>
<dbReference type="EMBL" id="CM002803">
    <property type="protein sequence ID" value="KEI69258.1"/>
    <property type="molecule type" value="Genomic_DNA"/>
</dbReference>
<proteinExistence type="predicted"/>
<dbReference type="Pfam" id="PF00990">
    <property type="entry name" value="GGDEF"/>
    <property type="match status" value="1"/>
</dbReference>
<feature type="coiled-coil region" evidence="2">
    <location>
        <begin position="130"/>
        <end position="161"/>
    </location>
</feature>
<dbReference type="CDD" id="cd01948">
    <property type="entry name" value="EAL"/>
    <property type="match status" value="1"/>
</dbReference>
<evidence type="ECO:0000313" key="6">
    <source>
        <dbReference type="EMBL" id="KEI69258.1"/>
    </source>
</evidence>
<dbReference type="Gene3D" id="3.40.50.2300">
    <property type="match status" value="1"/>
</dbReference>
<dbReference type="AlphaFoldDB" id="A0A073CND1"/>
<evidence type="ECO:0000256" key="2">
    <source>
        <dbReference type="SAM" id="Coils"/>
    </source>
</evidence>
<dbReference type="GeneID" id="77286300"/>
<dbReference type="CDD" id="cd01949">
    <property type="entry name" value="GGDEF"/>
    <property type="match status" value="1"/>
</dbReference>
<dbReference type="InterPro" id="IPR043128">
    <property type="entry name" value="Rev_trsase/Diguanyl_cyclase"/>
</dbReference>
<reference evidence="6 7" key="1">
    <citation type="journal article" date="2014" name="Appl. Environ. Microbiol.">
        <title>Elucidation of insertion elements encoded on plasmids and in vitro construction of shuttle vectors from the toxic cyanobacterium Planktothrix.</title>
        <authorList>
            <person name="Christiansen G."/>
            <person name="Goesmann A."/>
            <person name="Kurmayer R."/>
        </authorList>
    </citation>
    <scope>NUCLEOTIDE SEQUENCE [LARGE SCALE GENOMIC DNA]</scope>
    <source>
        <strain evidence="6 7">NIVA-CYA 126/8</strain>
    </source>
</reference>
<dbReference type="PATRIC" id="fig|388467.6.peg.4570"/>
<dbReference type="InterPro" id="IPR001633">
    <property type="entry name" value="EAL_dom"/>
</dbReference>
<keyword evidence="2" id="KW-0175">Coiled coil</keyword>
<dbReference type="CDD" id="cd19920">
    <property type="entry name" value="REC_PA4781-like"/>
    <property type="match status" value="1"/>
</dbReference>
<dbReference type="NCBIfam" id="TIGR00254">
    <property type="entry name" value="GGDEF"/>
    <property type="match status" value="1"/>
</dbReference>
<protein>
    <recommendedName>
        <fullName evidence="8">Protein-glutamate methylesterase</fullName>
    </recommendedName>
</protein>
<organism evidence="6 7">
    <name type="scientific">Planktothrix agardhii (strain NIVA-CYA 126/8)</name>
    <dbReference type="NCBI Taxonomy" id="388467"/>
    <lineage>
        <taxon>Bacteria</taxon>
        <taxon>Bacillati</taxon>
        <taxon>Cyanobacteriota</taxon>
        <taxon>Cyanophyceae</taxon>
        <taxon>Oscillatoriophycideae</taxon>
        <taxon>Oscillatoriales</taxon>
        <taxon>Microcoleaceae</taxon>
        <taxon>Planktothrix</taxon>
    </lineage>
</organism>
<dbReference type="HOGENOM" id="CLU_000445_70_50_3"/>
<evidence type="ECO:0000259" key="4">
    <source>
        <dbReference type="PROSITE" id="PS50883"/>
    </source>
</evidence>
<dbReference type="InterPro" id="IPR050706">
    <property type="entry name" value="Cyclic-di-GMP_PDE-like"/>
</dbReference>
<dbReference type="InterPro" id="IPR000160">
    <property type="entry name" value="GGDEF_dom"/>
</dbReference>
<dbReference type="SMART" id="SM00448">
    <property type="entry name" value="REC"/>
    <property type="match status" value="1"/>
</dbReference>
<dbReference type="SUPFAM" id="SSF55073">
    <property type="entry name" value="Nucleotide cyclase"/>
    <property type="match status" value="1"/>
</dbReference>
<dbReference type="Pfam" id="PF00563">
    <property type="entry name" value="EAL"/>
    <property type="match status" value="1"/>
</dbReference>
<name>A0A073CND1_PLAA1</name>
<keyword evidence="7" id="KW-1185">Reference proteome</keyword>
<dbReference type="PROSITE" id="PS50883">
    <property type="entry name" value="EAL"/>
    <property type="match status" value="1"/>
</dbReference>
<dbReference type="GO" id="GO:0000160">
    <property type="term" value="P:phosphorelay signal transduction system"/>
    <property type="evidence" value="ECO:0007669"/>
    <property type="project" value="InterPro"/>
</dbReference>
<dbReference type="InterPro" id="IPR035919">
    <property type="entry name" value="EAL_sf"/>
</dbReference>
<dbReference type="SUPFAM" id="SSF141868">
    <property type="entry name" value="EAL domain-like"/>
    <property type="match status" value="1"/>
</dbReference>
<sequence>MNDAQPNHSLNSILIVDDTPDNLYLLSAMLTEQGYNVRCVINGSSAIMVAISDPPDLILLDIRMPQMSGYDVCKKLKSSERTRDIPVIFLSASNEVFDKIQAFEVGGLDYITKPFEIREVLVRIKNQLNLQEAKLQIKKFNTELEQRVKERTEELELANLRLLYMASHDALTGLPNRVFFMEQLMTVLAYTHTCSSSQFAVLFLDCDDFKVVNDSLGHLAGDQLLKAVARRLSNCINPNYTLARFEGDEFTVLLEKIESVDEATQLAETIQQALTKPFLLHEHEVFINTSIGIVLGNSDYEQPEYLLRDADTAMYQAKTLGKARYQVFNREMHTRALTRLQLENDLRRAIERQEFIVYYQPIVCLSTGIISSFEALVRWRHPQRGLVPPDHFIPIAEATGLIVPLGFWVLENSCRQLKQWQEKSAQRGEVFDVTMSVNLSVKQFSQPNLIEQIDQVLEHLKLDSKNLKLEITESAIMDNSELASQLFEQLKKRNIQLSLDDFGTGYSSLSYLHRFPLDIIKIDRSFISNLDLIGKNLEVVQAILNLAHHLGMSVVAEGIETPEQLSLLRFLGCELAQGYLFAQPLDAEAAETLLFSHPQW</sequence>
<feature type="modified residue" description="4-aspartylphosphate" evidence="1">
    <location>
        <position position="61"/>
    </location>
</feature>
<feature type="domain" description="Response regulatory" evidence="3">
    <location>
        <begin position="12"/>
        <end position="128"/>
    </location>
</feature>
<dbReference type="RefSeq" id="WP_042156868.1">
    <property type="nucleotide sequence ID" value="NZ_CM002803.1"/>
</dbReference>
<feature type="domain" description="EAL" evidence="4">
    <location>
        <begin position="339"/>
        <end position="598"/>
    </location>
</feature>
<dbReference type="InterPro" id="IPR029787">
    <property type="entry name" value="Nucleotide_cyclase"/>
</dbReference>
<dbReference type="FunFam" id="3.20.20.450:FF:000001">
    <property type="entry name" value="Cyclic di-GMP phosphodiesterase yahA"/>
    <property type="match status" value="1"/>
</dbReference>
<evidence type="ECO:0000259" key="5">
    <source>
        <dbReference type="PROSITE" id="PS50887"/>
    </source>
</evidence>
<evidence type="ECO:0000313" key="7">
    <source>
        <dbReference type="Proteomes" id="UP000027395"/>
    </source>
</evidence>
<keyword evidence="1" id="KW-0597">Phosphoprotein</keyword>
<dbReference type="SMART" id="SM00267">
    <property type="entry name" value="GGDEF"/>
    <property type="match status" value="1"/>
</dbReference>
<dbReference type="STRING" id="388467.A19Y_4629"/>
<evidence type="ECO:0000259" key="3">
    <source>
        <dbReference type="PROSITE" id="PS50110"/>
    </source>
</evidence>